<dbReference type="AlphaFoldDB" id="A0A914YP45"/>
<keyword evidence="1" id="KW-1185">Reference proteome</keyword>
<accession>A0A914YP45</accession>
<reference evidence="2" key="1">
    <citation type="submission" date="2022-11" db="UniProtKB">
        <authorList>
            <consortium name="WormBaseParasite"/>
        </authorList>
    </citation>
    <scope>IDENTIFICATION</scope>
</reference>
<protein>
    <submittedName>
        <fullName evidence="2">Uncharacterized protein</fullName>
    </submittedName>
</protein>
<name>A0A914YP45_9BILA</name>
<evidence type="ECO:0000313" key="2">
    <source>
        <dbReference type="WBParaSite" id="PSU_v2.g2618.t1"/>
    </source>
</evidence>
<evidence type="ECO:0000313" key="1">
    <source>
        <dbReference type="Proteomes" id="UP000887577"/>
    </source>
</evidence>
<organism evidence="1 2">
    <name type="scientific">Panagrolaimus superbus</name>
    <dbReference type="NCBI Taxonomy" id="310955"/>
    <lineage>
        <taxon>Eukaryota</taxon>
        <taxon>Metazoa</taxon>
        <taxon>Ecdysozoa</taxon>
        <taxon>Nematoda</taxon>
        <taxon>Chromadorea</taxon>
        <taxon>Rhabditida</taxon>
        <taxon>Tylenchina</taxon>
        <taxon>Panagrolaimomorpha</taxon>
        <taxon>Panagrolaimoidea</taxon>
        <taxon>Panagrolaimidae</taxon>
        <taxon>Panagrolaimus</taxon>
    </lineage>
</organism>
<proteinExistence type="predicted"/>
<dbReference type="WBParaSite" id="PSU_v2.g2618.t1">
    <property type="protein sequence ID" value="PSU_v2.g2618.t1"/>
    <property type="gene ID" value="PSU_v2.g2618"/>
</dbReference>
<sequence length="446" mass="52168">MNQRIKDLPIGEEINRKLENFEDSVIVITLKRRLISGSDFDPIDTDELLELLRCLFKDNFNTENNEDEVSEDLTKRIIHRISKFYAIPMNQIRLLMIGVALEQELNQINFELTRDMIKRSFPKLKTASLLREPTSIPAALYLSKQILKYTTKVIERQSDTLFLPIGTESSVVFFAFCHYLTPVLDLCHLNLWEKAEVCGIKDSLRDLFCQSIETSVMEWIHEFNSRKDDADFICQKIDEIHICFRRFSKNYNEFFEKAFFSYSEYVLDLIDSDITDAVQNAVETLTDSVEPRNRQKLVSFTRSTMKLFDALRQFTEFIETLSYANFLKIKGEGPKEYRIHGFEMAFEKAAVFWTSTWRSVYLNFVRRCIEVSDDGSSYPPNSPNFEEKTTHFFQSKVQEPPEIDLHPSTINCLAFCKALCDDFLRLKINAQNTMLLCCLQIVNVWK</sequence>
<dbReference type="Proteomes" id="UP000887577">
    <property type="component" value="Unplaced"/>
</dbReference>